<accession>A0ABY5MRN8</accession>
<evidence type="ECO:0000256" key="3">
    <source>
        <dbReference type="SAM" id="SignalP"/>
    </source>
</evidence>
<organism evidence="5 6">
    <name type="scientific">Sphingomonas glaciei</name>
    <dbReference type="NCBI Taxonomy" id="2938948"/>
    <lineage>
        <taxon>Bacteria</taxon>
        <taxon>Pseudomonadati</taxon>
        <taxon>Pseudomonadota</taxon>
        <taxon>Alphaproteobacteria</taxon>
        <taxon>Sphingomonadales</taxon>
        <taxon>Sphingomonadaceae</taxon>
        <taxon>Sphingomonas</taxon>
    </lineage>
</organism>
<evidence type="ECO:0000313" key="6">
    <source>
        <dbReference type="Proteomes" id="UP000831921"/>
    </source>
</evidence>
<dbReference type="InterPro" id="IPR027385">
    <property type="entry name" value="Beta-barrel_OMP"/>
</dbReference>
<feature type="region of interest" description="Disordered" evidence="2">
    <location>
        <begin position="280"/>
        <end position="335"/>
    </location>
</feature>
<dbReference type="InterPro" id="IPR011250">
    <property type="entry name" value="OMP/PagP_B-barrel"/>
</dbReference>
<feature type="signal peptide" evidence="3">
    <location>
        <begin position="1"/>
        <end position="20"/>
    </location>
</feature>
<evidence type="ECO:0000259" key="4">
    <source>
        <dbReference type="Pfam" id="PF13505"/>
    </source>
</evidence>
<gene>
    <name evidence="5" type="ORF">M1K48_09305</name>
</gene>
<evidence type="ECO:0000256" key="1">
    <source>
        <dbReference type="ARBA" id="ARBA00022729"/>
    </source>
</evidence>
<dbReference type="Proteomes" id="UP000831921">
    <property type="component" value="Chromosome"/>
</dbReference>
<feature type="compositionally biased region" description="Pro residues" evidence="2">
    <location>
        <begin position="282"/>
        <end position="302"/>
    </location>
</feature>
<dbReference type="SUPFAM" id="SSF56925">
    <property type="entry name" value="OMPA-like"/>
    <property type="match status" value="1"/>
</dbReference>
<sequence length="335" mass="35476">MRKFLLASAVLIGIAAPAQAQNSGGYFGVEGGIMSAKTNRADVFADFTTVQTPATPAGPAFVADVLLPGAIRADYKRGYDFDAIAGYDFGFIRTELELGYKRAKLNSYRIGDTELATLSTALNRPSAAPDPFAPGLGALTTSETSGRMTIYSAMANALLDLGNERFSVYGGGGFGRARAKLLGNRDDAWAHQLIAGARFAVSENIDFGLKYRYFRTNRLNLGDAETTVIQGNPDLLNLGTTASPVFVERRTSAALDTQFNERFRSHSLLASLIFNFGGRDVAPPPPPPPPPPAPVEVAPPPQTQTCPDGSVVLATDVCAVPPPPPPPPPVEPVRG</sequence>
<evidence type="ECO:0000256" key="2">
    <source>
        <dbReference type="SAM" id="MobiDB-lite"/>
    </source>
</evidence>
<name>A0ABY5MRN8_9SPHN</name>
<dbReference type="EMBL" id="CP097253">
    <property type="protein sequence ID" value="UUR07145.1"/>
    <property type="molecule type" value="Genomic_DNA"/>
</dbReference>
<keyword evidence="1 3" id="KW-0732">Signal</keyword>
<evidence type="ECO:0000313" key="5">
    <source>
        <dbReference type="EMBL" id="UUR07145.1"/>
    </source>
</evidence>
<feature type="compositionally biased region" description="Pro residues" evidence="2">
    <location>
        <begin position="320"/>
        <end position="335"/>
    </location>
</feature>
<reference evidence="5 6" key="1">
    <citation type="submission" date="2022-05" db="EMBL/GenBank/DDBJ databases">
        <title>S8-45 Sphingomonas ultraviolaceadurans.</title>
        <authorList>
            <person name="Liu Y."/>
        </authorList>
    </citation>
    <scope>NUCLEOTIDE SEQUENCE [LARGE SCALE GENOMIC DNA]</scope>
    <source>
        <strain evidence="5 6">S8-45</strain>
    </source>
</reference>
<proteinExistence type="predicted"/>
<dbReference type="RefSeq" id="WP_249454704.1">
    <property type="nucleotide sequence ID" value="NZ_CP097253.1"/>
</dbReference>
<feature type="chain" id="PRO_5046761514" evidence="3">
    <location>
        <begin position="21"/>
        <end position="335"/>
    </location>
</feature>
<protein>
    <submittedName>
        <fullName evidence="5">Outer membrane beta-barrel protein</fullName>
    </submittedName>
</protein>
<keyword evidence="6" id="KW-1185">Reference proteome</keyword>
<feature type="domain" description="Outer membrane protein beta-barrel" evidence="4">
    <location>
        <begin position="7"/>
        <end position="230"/>
    </location>
</feature>
<dbReference type="Pfam" id="PF13505">
    <property type="entry name" value="OMP_b-brl"/>
    <property type="match status" value="1"/>
</dbReference>
<dbReference type="Gene3D" id="2.40.160.20">
    <property type="match status" value="1"/>
</dbReference>